<evidence type="ECO:0000313" key="3">
    <source>
        <dbReference type="Proteomes" id="UP000694380"/>
    </source>
</evidence>
<reference evidence="2" key="1">
    <citation type="submission" date="2025-08" db="UniProtKB">
        <authorList>
            <consortium name="Ensembl"/>
        </authorList>
    </citation>
    <scope>IDENTIFICATION</scope>
</reference>
<keyword evidence="3" id="KW-1185">Reference proteome</keyword>
<dbReference type="Proteomes" id="UP000694380">
    <property type="component" value="Unplaced"/>
</dbReference>
<sequence>EASSGVLYMLLLLGTVWAGVPEQGKPQTPLPSRVPRARLKYLEGWMRPLGRSLPTSELESEVSFRFQTPTMQPGFISSYVFKVIWQDIQLRPITGNIIVLPKLWVPT</sequence>
<feature type="signal peptide" evidence="1">
    <location>
        <begin position="1"/>
        <end position="18"/>
    </location>
</feature>
<organism evidence="2 3">
    <name type="scientific">Chrysemys picta bellii</name>
    <name type="common">Western painted turtle</name>
    <name type="synonym">Emys bellii</name>
    <dbReference type="NCBI Taxonomy" id="8478"/>
    <lineage>
        <taxon>Eukaryota</taxon>
        <taxon>Metazoa</taxon>
        <taxon>Chordata</taxon>
        <taxon>Craniata</taxon>
        <taxon>Vertebrata</taxon>
        <taxon>Euteleostomi</taxon>
        <taxon>Archelosauria</taxon>
        <taxon>Testudinata</taxon>
        <taxon>Testudines</taxon>
        <taxon>Cryptodira</taxon>
        <taxon>Durocryptodira</taxon>
        <taxon>Testudinoidea</taxon>
        <taxon>Emydidae</taxon>
        <taxon>Chrysemys</taxon>
    </lineage>
</organism>
<protein>
    <submittedName>
        <fullName evidence="2">Uncharacterized protein</fullName>
    </submittedName>
</protein>
<dbReference type="AlphaFoldDB" id="A0A8C3F7S3"/>
<proteinExistence type="predicted"/>
<feature type="chain" id="PRO_5034294431" evidence="1">
    <location>
        <begin position="19"/>
        <end position="107"/>
    </location>
</feature>
<evidence type="ECO:0000313" key="2">
    <source>
        <dbReference type="Ensembl" id="ENSCPBP00000004170.1"/>
    </source>
</evidence>
<keyword evidence="1" id="KW-0732">Signal</keyword>
<dbReference type="Ensembl" id="ENSCPBT00000005081.1">
    <property type="protein sequence ID" value="ENSCPBP00000004170.1"/>
    <property type="gene ID" value="ENSCPBG00000003377.1"/>
</dbReference>
<reference evidence="2" key="2">
    <citation type="submission" date="2025-09" db="UniProtKB">
        <authorList>
            <consortium name="Ensembl"/>
        </authorList>
    </citation>
    <scope>IDENTIFICATION</scope>
</reference>
<accession>A0A8C3F7S3</accession>
<name>A0A8C3F7S3_CHRPI</name>
<evidence type="ECO:0000256" key="1">
    <source>
        <dbReference type="SAM" id="SignalP"/>
    </source>
</evidence>